<keyword evidence="2" id="KW-1185">Reference proteome</keyword>
<gene>
    <name evidence="1" type="ORF">BOKJ2_LOCUS12286</name>
</gene>
<dbReference type="Proteomes" id="UP000614601">
    <property type="component" value="Unassembled WGS sequence"/>
</dbReference>
<comment type="caution">
    <text evidence="1">The sequence shown here is derived from an EMBL/GenBank/DDBJ whole genome shotgun (WGS) entry which is preliminary data.</text>
</comment>
<organism evidence="1 2">
    <name type="scientific">Bursaphelenchus okinawaensis</name>
    <dbReference type="NCBI Taxonomy" id="465554"/>
    <lineage>
        <taxon>Eukaryota</taxon>
        <taxon>Metazoa</taxon>
        <taxon>Ecdysozoa</taxon>
        <taxon>Nematoda</taxon>
        <taxon>Chromadorea</taxon>
        <taxon>Rhabditida</taxon>
        <taxon>Tylenchina</taxon>
        <taxon>Tylenchomorpha</taxon>
        <taxon>Aphelenchoidea</taxon>
        <taxon>Aphelenchoididae</taxon>
        <taxon>Bursaphelenchus</taxon>
    </lineage>
</organism>
<proteinExistence type="predicted"/>
<dbReference type="EMBL" id="CAJFDH010000006">
    <property type="protein sequence ID" value="CAD5227664.1"/>
    <property type="molecule type" value="Genomic_DNA"/>
</dbReference>
<name>A0A811LHQ6_9BILA</name>
<accession>A0A811LHQ6</accession>
<evidence type="ECO:0000313" key="2">
    <source>
        <dbReference type="Proteomes" id="UP000614601"/>
    </source>
</evidence>
<sequence length="453" mass="51091">MSVDIYLVLDLSVTISQNVEVTKCKKVQQALTFVESFIDNVDKTEVNVKLIFAAGKPVLAKSKVISGSVVKGLFQQFLSKLNNQYGLLNFWDLKDLILDHKTARPIEIIMLTDMVDEFEFDNDFRLSALWRFVLLSNYETEGLSEKLVAVLETFSLEMGVYCGLGRGISDLNGAKHFPLLLCEYDTVEEAAKVLANEERTEKFVDIVVSPVLTLKTKLQPGIPKNLVIFYNEMTATTVNTSQPPTFKMIATVPTPSINRLSQTSLIHSVIPVNNDKRDGFLCMAKTLTGVVPMTGILQHSSGEECFLRAIKKNEDIALVLQFYPKQYVNLKRKEDPDVVIDSRFPSVSYKATDRFFWAEGTEIQQDVNKLCRKLKRDLTPQGYYEDLRAMSEFAVACDFYDLGPNFAQLLEKRAISQDLHTNINIISTIEILRNGGFQGLLIALPKMEQLALK</sequence>
<dbReference type="Proteomes" id="UP000783686">
    <property type="component" value="Unassembled WGS sequence"/>
</dbReference>
<protein>
    <submittedName>
        <fullName evidence="1">Uncharacterized protein</fullName>
    </submittedName>
</protein>
<reference evidence="1" key="1">
    <citation type="submission" date="2020-09" db="EMBL/GenBank/DDBJ databases">
        <authorList>
            <person name="Kikuchi T."/>
        </authorList>
    </citation>
    <scope>NUCLEOTIDE SEQUENCE</scope>
    <source>
        <strain evidence="1">SH1</strain>
    </source>
</reference>
<dbReference type="OrthoDB" id="5852527at2759"/>
<dbReference type="AlphaFoldDB" id="A0A811LHQ6"/>
<dbReference type="EMBL" id="CAJFCW020000006">
    <property type="protein sequence ID" value="CAG9123481.1"/>
    <property type="molecule type" value="Genomic_DNA"/>
</dbReference>
<evidence type="ECO:0000313" key="1">
    <source>
        <dbReference type="EMBL" id="CAD5227664.1"/>
    </source>
</evidence>